<reference evidence="2" key="3">
    <citation type="journal article" date="2019" name="Microbiol. Resour. Announc.">
        <title>Draft Genome Sequences of Type Strains of Gordonibacter faecihominis, Paraeggerthella hongkongensis, Parvibacter caecicola,Slackia equolifaciens, Slackia faecicanis, and Slackia isoflavoniconvertens.</title>
        <authorList>
            <person name="Danylec N."/>
            <person name="Stoll D.A."/>
            <person name="Dotsch A."/>
            <person name="Huch M."/>
        </authorList>
    </citation>
    <scope>NUCLEOTIDE SEQUENCE</scope>
    <source>
        <strain evidence="2">DSM 27213</strain>
    </source>
</reference>
<reference evidence="3" key="1">
    <citation type="submission" date="2018-05" db="EMBL/GenBank/DDBJ databases">
        <title>Genome Sequencing of selected type strains of the family Eggerthellaceae.</title>
        <authorList>
            <person name="Danylec N."/>
            <person name="Stoll D.A."/>
            <person name="Doetsch A."/>
            <person name="Huch M."/>
        </authorList>
    </citation>
    <scope>NUCLEOTIDE SEQUENCE [LARGE SCALE GENOMIC DNA]</scope>
    <source>
        <strain evidence="3">DSM 27213</strain>
    </source>
</reference>
<evidence type="ECO:0000313" key="2">
    <source>
        <dbReference type="EMBL" id="ROT90277.1"/>
    </source>
</evidence>
<name>A0A423UKY1_9ACTN</name>
<organism evidence="2 3">
    <name type="scientific">Gordonibacter urolithinfaciens</name>
    <dbReference type="NCBI Taxonomy" id="1335613"/>
    <lineage>
        <taxon>Bacteria</taxon>
        <taxon>Bacillati</taxon>
        <taxon>Actinomycetota</taxon>
        <taxon>Coriobacteriia</taxon>
        <taxon>Eggerthellales</taxon>
        <taxon>Eggerthellaceae</taxon>
        <taxon>Gordonibacter</taxon>
    </lineage>
</organism>
<evidence type="ECO:0000313" key="3">
    <source>
        <dbReference type="Proteomes" id="UP000285258"/>
    </source>
</evidence>
<evidence type="ECO:0000313" key="4">
    <source>
        <dbReference type="Proteomes" id="UP000462865"/>
    </source>
</evidence>
<gene>
    <name evidence="2" type="ORF">DMP12_06990</name>
    <name evidence="1" type="ORF">GKG38_08535</name>
</gene>
<dbReference type="Proteomes" id="UP000285258">
    <property type="component" value="Unassembled WGS sequence"/>
</dbReference>
<comment type="caution">
    <text evidence="2">The sequence shown here is derived from an EMBL/GenBank/DDBJ whole genome shotgun (WGS) entry which is preliminary data.</text>
</comment>
<reference evidence="2" key="2">
    <citation type="journal article" date="2019" name="Int. J. Syst. Evol. Microbiol.">
        <title>Gordonibacter faecihominis is a later heterotypic synonym of Gordonibacter urolithinfaciens.</title>
        <authorList>
            <person name="Danylec N."/>
            <person name="Stoll D.A."/>
            <person name="Huch M."/>
        </authorList>
    </citation>
    <scope>NUCLEOTIDE SEQUENCE</scope>
    <source>
        <strain evidence="2">DSM 27213</strain>
    </source>
</reference>
<dbReference type="AlphaFoldDB" id="A0A423UKY1"/>
<evidence type="ECO:0000313" key="1">
    <source>
        <dbReference type="EMBL" id="MSA95100.1"/>
    </source>
</evidence>
<sequence>MSGGSLWEREHLRPRDLPSLQEVLGACDRSLLRRVIIEDFAEVHACADKARRNAMAQRLDGSLDAMASLEVRRGPTRGWVLAPRESYVLDARGGTLTWRLHAALVPLLNVAAAERLVRVAQMPATTYAQARKVDKRLRSLAVRAADVKGSAGDVDDWGERCYALAPWEETLGCKVWLGGDWCCRERYRVLASAFWELTFYGFEYDLVRARTAREKAARLMGGSDPTGEEAGARITASPGGLAAACGLQPPDRFTGEALGRLAQRVAVLNHQAHCAFFEQMLDLARRMERG</sequence>
<dbReference type="Proteomes" id="UP000462865">
    <property type="component" value="Unassembled WGS sequence"/>
</dbReference>
<dbReference type="RefSeq" id="WP_096227142.1">
    <property type="nucleotide sequence ID" value="NZ_CP168029.1"/>
</dbReference>
<accession>A0A423UKY1</accession>
<protein>
    <submittedName>
        <fullName evidence="2">Uncharacterized protein</fullName>
    </submittedName>
</protein>
<reference evidence="1 4" key="4">
    <citation type="journal article" date="2019" name="Nat. Med.">
        <title>A library of human gut bacterial isolates paired with longitudinal multiomics data enables mechanistic microbiome research.</title>
        <authorList>
            <person name="Poyet M."/>
            <person name="Groussin M."/>
            <person name="Gibbons S.M."/>
            <person name="Avila-Pacheco J."/>
            <person name="Jiang X."/>
            <person name="Kearney S.M."/>
            <person name="Perrotta A.R."/>
            <person name="Berdy B."/>
            <person name="Zhao S."/>
            <person name="Lieberman T.D."/>
            <person name="Swanson P.K."/>
            <person name="Smith M."/>
            <person name="Roesemann S."/>
            <person name="Alexander J.E."/>
            <person name="Rich S.A."/>
            <person name="Livny J."/>
            <person name="Vlamakis H."/>
            <person name="Clish C."/>
            <person name="Bullock K."/>
            <person name="Deik A."/>
            <person name="Scott J."/>
            <person name="Pierce K.A."/>
            <person name="Xavier R.J."/>
            <person name="Alm E.J."/>
        </authorList>
    </citation>
    <scope>NUCLEOTIDE SEQUENCE [LARGE SCALE GENOMIC DNA]</scope>
    <source>
        <strain evidence="1 4">BIOML-A1</strain>
    </source>
</reference>
<proteinExistence type="predicted"/>
<dbReference type="EMBL" id="WKZA01000034">
    <property type="protein sequence ID" value="MSA95100.1"/>
    <property type="molecule type" value="Genomic_DNA"/>
</dbReference>
<dbReference type="EMBL" id="QIBW01000006">
    <property type="protein sequence ID" value="ROT90277.1"/>
    <property type="molecule type" value="Genomic_DNA"/>
</dbReference>